<evidence type="ECO:0000256" key="2">
    <source>
        <dbReference type="ARBA" id="ARBA00022786"/>
    </source>
</evidence>
<evidence type="ECO:0000256" key="1">
    <source>
        <dbReference type="ARBA" id="ARBA00022679"/>
    </source>
</evidence>
<dbReference type="InterPro" id="IPR000608">
    <property type="entry name" value="UBC"/>
</dbReference>
<dbReference type="SUPFAM" id="SSF54495">
    <property type="entry name" value="UBC-like"/>
    <property type="match status" value="1"/>
</dbReference>
<evidence type="ECO:0000313" key="4">
    <source>
        <dbReference type="EMBL" id="KAF7306777.1"/>
    </source>
</evidence>
<protein>
    <submittedName>
        <fullName evidence="4">Isocitrate lyase</fullName>
    </submittedName>
</protein>
<name>A0A8H6SYS0_9AGAR</name>
<dbReference type="OrthoDB" id="1926878at2759"/>
<proteinExistence type="predicted"/>
<sequence length="984" mass="111200">MRPTRFYSQDIVRRVDGHSDNGPVGIVMRHWLDEDVVPHHPDPLMRPLLPNEVGCSFYRPRDSTQSNREFDRQILPESQLRLIDRSFHPGDFCKRSVEDTYSGVVLDTRVQARCEHVMTGERIKGWVSLQDTVERNYAEVGDLVAYQDWVGQVIEVCFPLPITFHPQKSFKLYDEVLVETSSGEIVRVPEIGSRLSVGERGADILPPPASAVHSIFGFILGNNRPSPTDTCLEVTHTVYAITWLAISQELEPEEAAKRQRPPQFWKGPDISKLTLLRSLADLEMRVGDRIVFKDDRDVPSTTHGLEGATKMVLKTFIVTETRTFVDVLWQDGSKSENIRSIDLIPYLNPDEYDCWPGDWVVWNTEDGRRPVIVQSVSPQRTASVRVPETGKIELASVLELDTHGASDTLMLETDLGVRRGDFVFVHPDGRNNGAPLARVPRIGEVESWVRDPPLIDNQLAGFRKDMSEMGADIAHRRAAESIVEGLILRPSPDNETLMWIGEVTNVCLDGTVDIAHPNGSRRNYPLHRLTKLYDGIDQLEDGIWDEMSEGHHPPEEEEGQWDWATDSGSADGWGSNSYEGQIQVLENQAAPVEEDEFPLVWPDSIGISESDVDTPTELSAERVNHFPHPDVPRDAADESPFIEPVDEEDDCWKRFQVLSTAPVDHAYYASPPAQPTKLFMNRLSKEFRALESSLPGIDITRHRVTSPLMFPDSILVRAYEDRVDLLRCMIIGPENTPYSDAPFIIDWCLLFIEALAPSAHLQVHRMLDSNFPHSPPMAHFLSWTNGNGRGEQPATFAPYILTSQQSTRKQNPVALQRLLTICVRNLYEEGKVCLSILGTWAGDRNEIWSAARSSLLQAFVSIQGLVLVKEPWFCEPAYEKLRGTEEGIVNSRLYSEKAYVLSRGFVRRALELPPGGLETEIEWLFYRHRRLEKVIEDAQMLVEKSKANVPESEEDRELAVPRLSAGGIITLDRTLNKLVSLRRS</sequence>
<dbReference type="Gene3D" id="3.10.110.10">
    <property type="entry name" value="Ubiquitin Conjugating Enzyme"/>
    <property type="match status" value="1"/>
</dbReference>
<dbReference type="PANTHER" id="PTHR46116:SF15">
    <property type="entry name" value="(E3-INDEPENDENT) E2 UBIQUITIN-CONJUGATING ENZYME"/>
    <property type="match status" value="1"/>
</dbReference>
<dbReference type="GeneID" id="59344020"/>
<dbReference type="GO" id="GO:0061631">
    <property type="term" value="F:ubiquitin conjugating enzyme activity"/>
    <property type="evidence" value="ECO:0007669"/>
    <property type="project" value="TreeGrafter"/>
</dbReference>
<dbReference type="EMBL" id="JACAZF010000004">
    <property type="protein sequence ID" value="KAF7306777.1"/>
    <property type="molecule type" value="Genomic_DNA"/>
</dbReference>
<keyword evidence="5" id="KW-1185">Reference proteome</keyword>
<keyword evidence="1" id="KW-0808">Transferase</keyword>
<reference evidence="4" key="1">
    <citation type="submission" date="2020-05" db="EMBL/GenBank/DDBJ databases">
        <title>Mycena genomes resolve the evolution of fungal bioluminescence.</title>
        <authorList>
            <person name="Tsai I.J."/>
        </authorList>
    </citation>
    <scope>NUCLEOTIDE SEQUENCE</scope>
    <source>
        <strain evidence="4">171206Taipei</strain>
    </source>
</reference>
<keyword evidence="4" id="KW-0456">Lyase</keyword>
<evidence type="ECO:0000313" key="5">
    <source>
        <dbReference type="Proteomes" id="UP000636479"/>
    </source>
</evidence>
<accession>A0A8H6SYS0</accession>
<comment type="caution">
    <text evidence="4">The sequence shown here is derived from an EMBL/GenBank/DDBJ whole genome shotgun (WGS) entry which is preliminary data.</text>
</comment>
<dbReference type="CDD" id="cd23837">
    <property type="entry name" value="UBCc_UBE2O"/>
    <property type="match status" value="1"/>
</dbReference>
<feature type="domain" description="UBC core" evidence="3">
    <location>
        <begin position="678"/>
        <end position="907"/>
    </location>
</feature>
<dbReference type="SMART" id="SM00212">
    <property type="entry name" value="UBCc"/>
    <property type="match status" value="1"/>
</dbReference>
<dbReference type="AlphaFoldDB" id="A0A8H6SYS0"/>
<gene>
    <name evidence="4" type="ORF">MIND_00469400</name>
</gene>
<organism evidence="4 5">
    <name type="scientific">Mycena indigotica</name>
    <dbReference type="NCBI Taxonomy" id="2126181"/>
    <lineage>
        <taxon>Eukaryota</taxon>
        <taxon>Fungi</taxon>
        <taxon>Dikarya</taxon>
        <taxon>Basidiomycota</taxon>
        <taxon>Agaricomycotina</taxon>
        <taxon>Agaricomycetes</taxon>
        <taxon>Agaricomycetidae</taxon>
        <taxon>Agaricales</taxon>
        <taxon>Marasmiineae</taxon>
        <taxon>Mycenaceae</taxon>
        <taxon>Mycena</taxon>
    </lineage>
</organism>
<dbReference type="InterPro" id="IPR016135">
    <property type="entry name" value="UBQ-conjugating_enzyme/RWD"/>
</dbReference>
<dbReference type="GO" id="GO:0016829">
    <property type="term" value="F:lyase activity"/>
    <property type="evidence" value="ECO:0007669"/>
    <property type="project" value="UniProtKB-KW"/>
</dbReference>
<dbReference type="Proteomes" id="UP000636479">
    <property type="component" value="Unassembled WGS sequence"/>
</dbReference>
<evidence type="ECO:0000259" key="3">
    <source>
        <dbReference type="PROSITE" id="PS50127"/>
    </source>
</evidence>
<keyword evidence="2" id="KW-0833">Ubl conjugation pathway</keyword>
<dbReference type="PANTHER" id="PTHR46116">
    <property type="entry name" value="(E3-INDEPENDENT) E2 UBIQUITIN-CONJUGATING ENZYME"/>
    <property type="match status" value="1"/>
</dbReference>
<dbReference type="RefSeq" id="XP_037221796.1">
    <property type="nucleotide sequence ID" value="XM_037361504.1"/>
</dbReference>
<dbReference type="PROSITE" id="PS50127">
    <property type="entry name" value="UBC_2"/>
    <property type="match status" value="1"/>
</dbReference>